<gene>
    <name evidence="1" type="ORF">AK812_SmicGene31101</name>
</gene>
<protein>
    <submittedName>
        <fullName evidence="1">Uncharacterized protein</fullName>
    </submittedName>
</protein>
<dbReference type="EMBL" id="LSRX01000850">
    <property type="protein sequence ID" value="OLP87645.1"/>
    <property type="molecule type" value="Genomic_DNA"/>
</dbReference>
<evidence type="ECO:0000313" key="1">
    <source>
        <dbReference type="EMBL" id="OLP87645.1"/>
    </source>
</evidence>
<evidence type="ECO:0000313" key="2">
    <source>
        <dbReference type="Proteomes" id="UP000186817"/>
    </source>
</evidence>
<organism evidence="1 2">
    <name type="scientific">Symbiodinium microadriaticum</name>
    <name type="common">Dinoflagellate</name>
    <name type="synonym">Zooxanthella microadriatica</name>
    <dbReference type="NCBI Taxonomy" id="2951"/>
    <lineage>
        <taxon>Eukaryota</taxon>
        <taxon>Sar</taxon>
        <taxon>Alveolata</taxon>
        <taxon>Dinophyceae</taxon>
        <taxon>Suessiales</taxon>
        <taxon>Symbiodiniaceae</taxon>
        <taxon>Symbiodinium</taxon>
    </lineage>
</organism>
<sequence length="123" mass="13518">MCEDSGGERCLEISGAKAAEVVKTMGTKLRPVPKDVASIDKREYAEPTLQKLEALIKQPDQKKLFVSPAEAHHVRIDTGPEHAAQVCVVKSMGSRAEAKDVLDRIHSWLTYNGFATVGTIRRC</sequence>
<name>A0A1Q9CXM4_SYMMI</name>
<accession>A0A1Q9CXM4</accession>
<keyword evidence="2" id="KW-1185">Reference proteome</keyword>
<dbReference type="AlphaFoldDB" id="A0A1Q9CXM4"/>
<reference evidence="1 2" key="1">
    <citation type="submission" date="2016-02" db="EMBL/GenBank/DDBJ databases">
        <title>Genome analysis of coral dinoflagellate symbionts highlights evolutionary adaptations to a symbiotic lifestyle.</title>
        <authorList>
            <person name="Aranda M."/>
            <person name="Li Y."/>
            <person name="Liew Y.J."/>
            <person name="Baumgarten S."/>
            <person name="Simakov O."/>
            <person name="Wilson M."/>
            <person name="Piel J."/>
            <person name="Ashoor H."/>
            <person name="Bougouffa S."/>
            <person name="Bajic V.B."/>
            <person name="Ryu T."/>
            <person name="Ravasi T."/>
            <person name="Bayer T."/>
            <person name="Micklem G."/>
            <person name="Kim H."/>
            <person name="Bhak J."/>
            <person name="Lajeunesse T.C."/>
            <person name="Voolstra C.R."/>
        </authorList>
    </citation>
    <scope>NUCLEOTIDE SEQUENCE [LARGE SCALE GENOMIC DNA]</scope>
    <source>
        <strain evidence="1 2">CCMP2467</strain>
    </source>
</reference>
<proteinExistence type="predicted"/>
<comment type="caution">
    <text evidence="1">The sequence shown here is derived from an EMBL/GenBank/DDBJ whole genome shotgun (WGS) entry which is preliminary data.</text>
</comment>
<dbReference type="Proteomes" id="UP000186817">
    <property type="component" value="Unassembled WGS sequence"/>
</dbReference>